<evidence type="ECO:0000256" key="3">
    <source>
        <dbReference type="ARBA" id="ARBA00023015"/>
    </source>
</evidence>
<dbReference type="SUPFAM" id="SSF46785">
    <property type="entry name" value="Winged helix' DNA-binding domain"/>
    <property type="match status" value="1"/>
</dbReference>
<evidence type="ECO:0000256" key="2">
    <source>
        <dbReference type="ARBA" id="ARBA00009171"/>
    </source>
</evidence>
<organism evidence="9 10">
    <name type="scientific">Oryzias sinensis</name>
    <name type="common">Chinese medaka</name>
    <dbReference type="NCBI Taxonomy" id="183150"/>
    <lineage>
        <taxon>Eukaryota</taxon>
        <taxon>Metazoa</taxon>
        <taxon>Chordata</taxon>
        <taxon>Craniata</taxon>
        <taxon>Vertebrata</taxon>
        <taxon>Euteleostomi</taxon>
        <taxon>Actinopterygii</taxon>
        <taxon>Neopterygii</taxon>
        <taxon>Teleostei</taxon>
        <taxon>Neoteleostei</taxon>
        <taxon>Acanthomorphata</taxon>
        <taxon>Ovalentaria</taxon>
        <taxon>Atherinomorphae</taxon>
        <taxon>Beloniformes</taxon>
        <taxon>Adrianichthyidae</taxon>
        <taxon>Oryziinae</taxon>
        <taxon>Oryzias</taxon>
    </lineage>
</organism>
<dbReference type="InterPro" id="IPR010844">
    <property type="entry name" value="Occludin_ELL"/>
</dbReference>
<dbReference type="InterPro" id="IPR042065">
    <property type="entry name" value="E3_ELL-like"/>
</dbReference>
<dbReference type="AlphaFoldDB" id="A0A8C7XC65"/>
<comment type="subcellular location">
    <subcellularLocation>
        <location evidence="1">Nucleus</location>
    </subcellularLocation>
</comment>
<sequence length="537" mass="60684">MSVLEEDRCYGLRSGKVSLASNQSVFHVKLTDSAARAISSLQDGKGCALHPSICFNGSQGRITIPCSDNKDEVRIFTFSVANVARSSPHGSFDCIRQFSNSAAEELSCLGVIQKKMTINATDDSYDKARQSMAQAEEETRSRGTIVIKNGGRYQGKKVTVRAPAPALAKRRISVSKKSPCPSNGKSSDVVQRPLRERIMHVLALRPYKRPELILRLQRDGLTGEEKDGLESALSEVAQLSGRDNTFVLKESLYRDLRKDWPGYTPGDQQLLKRVLVRRLFQPQQNLLTVPKAQVSPLRDTPNSSPAHRFKHSLVEDFTDVSTSKKPRISHLSNKSSCKRSLLTLNEQGDQRDTEGKAKDERWDSLDAEKLLDSLLATSNEETATRLDSDDVSTDAPEACSGENLLPSRVLMRFPAALDSLMSLKYTSICSHSQRQSYKQDFNKEYSEYRDLHARIDHTTRQFLELESQLKQLHRGSLKYKTVHNKILQKYRKIKKSNPSYNQDKVRCEYLHNKLAHIKKLISDFDQQQLTADRSRPE</sequence>
<dbReference type="Pfam" id="PF07303">
    <property type="entry name" value="Occludin_ELL"/>
    <property type="match status" value="1"/>
</dbReference>
<dbReference type="InterPro" id="IPR019464">
    <property type="entry name" value="ELL_N"/>
</dbReference>
<dbReference type="GO" id="GO:0000987">
    <property type="term" value="F:cis-regulatory region sequence-specific DNA binding"/>
    <property type="evidence" value="ECO:0007669"/>
    <property type="project" value="TreeGrafter"/>
</dbReference>
<dbReference type="PANTHER" id="PTHR23288:SF9">
    <property type="entry name" value="RNA POLYMERASE II ELONGATION FACTOR ELL"/>
    <property type="match status" value="1"/>
</dbReference>
<evidence type="ECO:0000313" key="9">
    <source>
        <dbReference type="Ensembl" id="ENSOSIP00000011272.1"/>
    </source>
</evidence>
<keyword evidence="3" id="KW-0805">Transcription regulation</keyword>
<evidence type="ECO:0000313" key="10">
    <source>
        <dbReference type="Proteomes" id="UP000694383"/>
    </source>
</evidence>
<evidence type="ECO:0000256" key="7">
    <source>
        <dbReference type="SAM" id="MobiDB-lite"/>
    </source>
</evidence>
<evidence type="ECO:0000256" key="6">
    <source>
        <dbReference type="PROSITE-ProRule" id="PRU01324"/>
    </source>
</evidence>
<dbReference type="Gene3D" id="6.10.140.340">
    <property type="match status" value="1"/>
</dbReference>
<evidence type="ECO:0000256" key="1">
    <source>
        <dbReference type="ARBA" id="ARBA00004123"/>
    </source>
</evidence>
<dbReference type="PROSITE" id="PS51980">
    <property type="entry name" value="OCEL"/>
    <property type="match status" value="1"/>
</dbReference>
<dbReference type="Ensembl" id="ENSOSIT00000011966.1">
    <property type="protein sequence ID" value="ENSOSIP00000011272.1"/>
    <property type="gene ID" value="ENSOSIG00000006770.1"/>
</dbReference>
<name>A0A8C7XC65_9TELE</name>
<protein>
    <submittedName>
        <fullName evidence="9">Elongation factor for RNA polymerase II</fullName>
    </submittedName>
</protein>
<evidence type="ECO:0000256" key="5">
    <source>
        <dbReference type="ARBA" id="ARBA00023242"/>
    </source>
</evidence>
<evidence type="ECO:0000256" key="4">
    <source>
        <dbReference type="ARBA" id="ARBA00023163"/>
    </source>
</evidence>
<accession>A0A8C7XC65</accession>
<comment type="similarity">
    <text evidence="2 6">Belongs to the ELL/occludin family.</text>
</comment>
<dbReference type="Gene3D" id="1.10.10.2670">
    <property type="entry name" value="E3 ubiquitin-protein ligase"/>
    <property type="match status" value="1"/>
</dbReference>
<dbReference type="GeneTree" id="ENSGT00940000155914"/>
<dbReference type="GO" id="GO:0042795">
    <property type="term" value="P:snRNA transcription by RNA polymerase II"/>
    <property type="evidence" value="ECO:0007669"/>
    <property type="project" value="TreeGrafter"/>
</dbReference>
<dbReference type="GO" id="GO:0006368">
    <property type="term" value="P:transcription elongation by RNA polymerase II"/>
    <property type="evidence" value="ECO:0007669"/>
    <property type="project" value="InterPro"/>
</dbReference>
<dbReference type="GO" id="GO:0008023">
    <property type="term" value="C:transcription elongation factor complex"/>
    <property type="evidence" value="ECO:0007669"/>
    <property type="project" value="InterPro"/>
</dbReference>
<proteinExistence type="inferred from homology"/>
<feature type="domain" description="OCEL" evidence="8">
    <location>
        <begin position="419"/>
        <end position="529"/>
    </location>
</feature>
<dbReference type="Pfam" id="PF10390">
    <property type="entry name" value="ELL"/>
    <property type="match status" value="1"/>
</dbReference>
<dbReference type="Proteomes" id="UP000694383">
    <property type="component" value="Unplaced"/>
</dbReference>
<evidence type="ECO:0000259" key="8">
    <source>
        <dbReference type="PROSITE" id="PS51980"/>
    </source>
</evidence>
<dbReference type="SUPFAM" id="SSF144292">
    <property type="entry name" value="occludin/ELL-like"/>
    <property type="match status" value="1"/>
</dbReference>
<feature type="region of interest" description="Disordered" evidence="7">
    <location>
        <begin position="291"/>
        <end position="310"/>
    </location>
</feature>
<gene>
    <name evidence="9" type="primary">ELL</name>
</gene>
<keyword evidence="5" id="KW-0539">Nucleus</keyword>
<dbReference type="InterPro" id="IPR031176">
    <property type="entry name" value="ELL/occludin"/>
</dbReference>
<dbReference type="InterPro" id="IPR036390">
    <property type="entry name" value="WH_DNA-bd_sf"/>
</dbReference>
<keyword evidence="4" id="KW-0804">Transcription</keyword>
<dbReference type="GO" id="GO:0032968">
    <property type="term" value="P:positive regulation of transcription elongation by RNA polymerase II"/>
    <property type="evidence" value="ECO:0007669"/>
    <property type="project" value="TreeGrafter"/>
</dbReference>
<keyword evidence="10" id="KW-1185">Reference proteome</keyword>
<dbReference type="PANTHER" id="PTHR23288">
    <property type="entry name" value="OCCLUDIN AND RNA POLYMERASE II ELONGATION FACTOR ELL"/>
    <property type="match status" value="1"/>
</dbReference>
<reference evidence="9" key="2">
    <citation type="submission" date="2025-09" db="UniProtKB">
        <authorList>
            <consortium name="Ensembl"/>
        </authorList>
    </citation>
    <scope>IDENTIFICATION</scope>
</reference>
<reference evidence="9" key="1">
    <citation type="submission" date="2025-08" db="UniProtKB">
        <authorList>
            <consortium name="Ensembl"/>
        </authorList>
    </citation>
    <scope>IDENTIFICATION</scope>
</reference>